<gene>
    <name evidence="1" type="ORF">P7K49_020401</name>
</gene>
<name>A0ABQ9V052_SAGOE</name>
<keyword evidence="2" id="KW-1185">Reference proteome</keyword>
<sequence>MQPAVDGELLNMQVWKAVTGVQQVSTIKPALVIARSYGERDVLHCCRELTSFSLGSGLGQQKAELPPAGKI</sequence>
<dbReference type="EMBL" id="JASSZA010000009">
    <property type="protein sequence ID" value="KAK2102734.1"/>
    <property type="molecule type" value="Genomic_DNA"/>
</dbReference>
<protein>
    <submittedName>
        <fullName evidence="1">Uncharacterized protein</fullName>
    </submittedName>
</protein>
<accession>A0ABQ9V052</accession>
<reference evidence="1 2" key="1">
    <citation type="submission" date="2023-05" db="EMBL/GenBank/DDBJ databases">
        <title>B98-5 Cell Line De Novo Hybrid Assembly: An Optical Mapping Approach.</title>
        <authorList>
            <person name="Kananen K."/>
            <person name="Auerbach J.A."/>
            <person name="Kautto E."/>
            <person name="Blachly J.S."/>
        </authorList>
    </citation>
    <scope>NUCLEOTIDE SEQUENCE [LARGE SCALE GENOMIC DNA]</scope>
    <source>
        <strain evidence="1">B95-8</strain>
        <tissue evidence="1">Cell line</tissue>
    </source>
</reference>
<comment type="caution">
    <text evidence="1">The sequence shown here is derived from an EMBL/GenBank/DDBJ whole genome shotgun (WGS) entry which is preliminary data.</text>
</comment>
<organism evidence="1 2">
    <name type="scientific">Saguinus oedipus</name>
    <name type="common">Cotton-top tamarin</name>
    <name type="synonym">Oedipomidas oedipus</name>
    <dbReference type="NCBI Taxonomy" id="9490"/>
    <lineage>
        <taxon>Eukaryota</taxon>
        <taxon>Metazoa</taxon>
        <taxon>Chordata</taxon>
        <taxon>Craniata</taxon>
        <taxon>Vertebrata</taxon>
        <taxon>Euteleostomi</taxon>
        <taxon>Mammalia</taxon>
        <taxon>Eutheria</taxon>
        <taxon>Euarchontoglires</taxon>
        <taxon>Primates</taxon>
        <taxon>Haplorrhini</taxon>
        <taxon>Platyrrhini</taxon>
        <taxon>Cebidae</taxon>
        <taxon>Callitrichinae</taxon>
        <taxon>Saguinus</taxon>
    </lineage>
</organism>
<proteinExistence type="predicted"/>
<evidence type="ECO:0000313" key="1">
    <source>
        <dbReference type="EMBL" id="KAK2102734.1"/>
    </source>
</evidence>
<evidence type="ECO:0000313" key="2">
    <source>
        <dbReference type="Proteomes" id="UP001266305"/>
    </source>
</evidence>
<dbReference type="Proteomes" id="UP001266305">
    <property type="component" value="Unassembled WGS sequence"/>
</dbReference>